<name>A0A9P0NZL7_ACAOB</name>
<sequence length="603" mass="69571">MKLRHTIIRFFSENFYVIFGIIIGLYVSSVIQIAEDINCDKNPSNYHGPARADISNISNTQNKVTLPVLPKRPSQTTRKSKSKLIRPRYYSTELGIREKLFVGIFTSEEKINTQAIHINKTIGHLVDRIKFFMTAQYKLKTKFNLTGLVGFTDARSKYRPFQVIKYVGDTFLQEYDYYFFAYDYTFINAQRLKDVAKQISVSMDVYLGVRVKDGSFCNLDSGILISNSVLKAVRNYLDWCVMNTISDDHSENIGRCIYHSLGLTCQGSVQMQSLPSYKLKHFELSQYLHDLSNKNEFNRAVTVYPLLQKEDFYLLNAYFLRQRLTTINEEIENLSKILNDTWPPGQRQGAKPATRFDVARQYYFNMTHVFFPDDFTNVRRHSEPELIDIMNIIDEIKAQTSSKHNSVLEHKGLVNGYRTFDLSRGMDYVIDMSLKDTSTGEKVIKRFQVCKPLGSVEFVPVPYVTESSRVNIILPIQETEIALAMEFLRNYNSLIMDRKEKTFLMPVLLYQYNSGSKGTNDVFGEVKNFVTKTASRYKNDDAKIQWVSVRLPESSKPVYVEDVQVLNFAVVDLALKKIGLESLCLILDVYCNITVDFLNRVSL</sequence>
<reference evidence="10" key="1">
    <citation type="submission" date="2022-03" db="EMBL/GenBank/DDBJ databases">
        <authorList>
            <person name="Sayadi A."/>
        </authorList>
    </citation>
    <scope>NUCLEOTIDE SEQUENCE</scope>
</reference>
<evidence type="ECO:0000256" key="4">
    <source>
        <dbReference type="ARBA" id="ARBA00022692"/>
    </source>
</evidence>
<dbReference type="Proteomes" id="UP001152888">
    <property type="component" value="Unassembled WGS sequence"/>
</dbReference>
<dbReference type="Pfam" id="PF05679">
    <property type="entry name" value="CHGN"/>
    <property type="match status" value="1"/>
</dbReference>
<dbReference type="OrthoDB" id="9985088at2759"/>
<protein>
    <recommendedName>
        <fullName evidence="9">Hexosyltransferase</fullName>
        <ecNumber evidence="9">2.4.1.-</ecNumber>
    </recommendedName>
</protein>
<dbReference type="InterPro" id="IPR008428">
    <property type="entry name" value="Chond_GalNAc"/>
</dbReference>
<organism evidence="10 11">
    <name type="scientific">Acanthoscelides obtectus</name>
    <name type="common">Bean weevil</name>
    <name type="synonym">Bruchus obtectus</name>
    <dbReference type="NCBI Taxonomy" id="200917"/>
    <lineage>
        <taxon>Eukaryota</taxon>
        <taxon>Metazoa</taxon>
        <taxon>Ecdysozoa</taxon>
        <taxon>Arthropoda</taxon>
        <taxon>Hexapoda</taxon>
        <taxon>Insecta</taxon>
        <taxon>Pterygota</taxon>
        <taxon>Neoptera</taxon>
        <taxon>Endopterygota</taxon>
        <taxon>Coleoptera</taxon>
        <taxon>Polyphaga</taxon>
        <taxon>Cucujiformia</taxon>
        <taxon>Chrysomeloidea</taxon>
        <taxon>Chrysomelidae</taxon>
        <taxon>Bruchinae</taxon>
        <taxon>Bruchini</taxon>
        <taxon>Acanthoscelides</taxon>
    </lineage>
</organism>
<proteinExistence type="inferred from homology"/>
<evidence type="ECO:0000256" key="8">
    <source>
        <dbReference type="ARBA" id="ARBA00023136"/>
    </source>
</evidence>
<feature type="transmembrane region" description="Helical" evidence="9">
    <location>
        <begin position="15"/>
        <end position="34"/>
    </location>
</feature>
<evidence type="ECO:0000256" key="7">
    <source>
        <dbReference type="ARBA" id="ARBA00023034"/>
    </source>
</evidence>
<evidence type="ECO:0000256" key="6">
    <source>
        <dbReference type="ARBA" id="ARBA00022989"/>
    </source>
</evidence>
<keyword evidence="8 9" id="KW-0472">Membrane</keyword>
<dbReference type="AlphaFoldDB" id="A0A9P0NZL7"/>
<dbReference type="GO" id="GO:0047238">
    <property type="term" value="F:glucuronosyl-N-acetylgalactosaminyl-proteoglycan 4-beta-N-acetylgalactosaminyltransferase activity"/>
    <property type="evidence" value="ECO:0007669"/>
    <property type="project" value="TreeGrafter"/>
</dbReference>
<dbReference type="GO" id="GO:0032580">
    <property type="term" value="C:Golgi cisterna membrane"/>
    <property type="evidence" value="ECO:0007669"/>
    <property type="project" value="UniProtKB-SubCell"/>
</dbReference>
<comment type="subcellular location">
    <subcellularLocation>
        <location evidence="1 9">Golgi apparatus</location>
        <location evidence="1 9">Golgi stack membrane</location>
        <topology evidence="1 9">Single-pass type II membrane protein</topology>
    </subcellularLocation>
</comment>
<dbReference type="PANTHER" id="PTHR12369">
    <property type="entry name" value="CHONDROITIN SYNTHASE"/>
    <property type="match status" value="1"/>
</dbReference>
<keyword evidence="5 9" id="KW-0735">Signal-anchor</keyword>
<evidence type="ECO:0000256" key="5">
    <source>
        <dbReference type="ARBA" id="ARBA00022968"/>
    </source>
</evidence>
<dbReference type="EC" id="2.4.1.-" evidence="9"/>
<evidence type="ECO:0000313" key="10">
    <source>
        <dbReference type="EMBL" id="CAH1960937.1"/>
    </source>
</evidence>
<keyword evidence="6 9" id="KW-1133">Transmembrane helix</keyword>
<keyword evidence="3 9" id="KW-0808">Transferase</keyword>
<dbReference type="InterPro" id="IPR051227">
    <property type="entry name" value="CS_glycosyltransferase"/>
</dbReference>
<gene>
    <name evidence="10" type="ORF">ACAOBT_LOCUS3890</name>
</gene>
<accession>A0A9P0NZL7</accession>
<evidence type="ECO:0000256" key="2">
    <source>
        <dbReference type="ARBA" id="ARBA00009239"/>
    </source>
</evidence>
<keyword evidence="7 9" id="KW-0333">Golgi apparatus</keyword>
<comment type="similarity">
    <text evidence="2 9">Belongs to the chondroitin N-acetylgalactosaminyltransferase family.</text>
</comment>
<dbReference type="PANTHER" id="PTHR12369:SF13">
    <property type="entry name" value="HEXOSYLTRANSFERASE"/>
    <property type="match status" value="1"/>
</dbReference>
<evidence type="ECO:0000313" key="11">
    <source>
        <dbReference type="Proteomes" id="UP001152888"/>
    </source>
</evidence>
<comment type="caution">
    <text evidence="10">The sequence shown here is derived from an EMBL/GenBank/DDBJ whole genome shotgun (WGS) entry which is preliminary data.</text>
</comment>
<dbReference type="EMBL" id="CAKOFQ010006691">
    <property type="protein sequence ID" value="CAH1960937.1"/>
    <property type="molecule type" value="Genomic_DNA"/>
</dbReference>
<evidence type="ECO:0000256" key="3">
    <source>
        <dbReference type="ARBA" id="ARBA00022679"/>
    </source>
</evidence>
<evidence type="ECO:0000256" key="1">
    <source>
        <dbReference type="ARBA" id="ARBA00004447"/>
    </source>
</evidence>
<evidence type="ECO:0000256" key="9">
    <source>
        <dbReference type="RuleBase" id="RU364016"/>
    </source>
</evidence>
<dbReference type="Gene3D" id="3.90.550.50">
    <property type="match status" value="1"/>
</dbReference>
<keyword evidence="11" id="KW-1185">Reference proteome</keyword>
<keyword evidence="4 9" id="KW-0812">Transmembrane</keyword>